<evidence type="ECO:0000256" key="4">
    <source>
        <dbReference type="ARBA" id="ARBA00022989"/>
    </source>
</evidence>
<feature type="transmembrane region" description="Helical" evidence="6">
    <location>
        <begin position="116"/>
        <end position="137"/>
    </location>
</feature>
<dbReference type="EMBL" id="CP034328">
    <property type="protein sequence ID" value="AZL60876.1"/>
    <property type="molecule type" value="Genomic_DNA"/>
</dbReference>
<name>A0A3S8UBA0_9RHOB</name>
<dbReference type="PANTHER" id="PTHR42718">
    <property type="entry name" value="MAJOR FACILITATOR SUPERFAMILY MULTIDRUG TRANSPORTER MFSC"/>
    <property type="match status" value="1"/>
</dbReference>
<feature type="transmembrane region" description="Helical" evidence="6">
    <location>
        <begin position="275"/>
        <end position="295"/>
    </location>
</feature>
<feature type="domain" description="Major facilitator superfamily (MFS) profile" evidence="7">
    <location>
        <begin position="25"/>
        <end position="479"/>
    </location>
</feature>
<dbReference type="Pfam" id="PF07690">
    <property type="entry name" value="MFS_1"/>
    <property type="match status" value="1"/>
</dbReference>
<reference evidence="8 9" key="1">
    <citation type="submission" date="2018-12" db="EMBL/GenBank/DDBJ databases">
        <title>Complete genome sequencing of Tabrizicola sp. K13M18.</title>
        <authorList>
            <person name="Bae J.-W."/>
        </authorList>
    </citation>
    <scope>NUCLEOTIDE SEQUENCE [LARGE SCALE GENOMIC DNA]</scope>
    <source>
        <strain evidence="8 9">K13M18</strain>
    </source>
</reference>
<dbReference type="InterPro" id="IPR020846">
    <property type="entry name" value="MFS_dom"/>
</dbReference>
<dbReference type="CDD" id="cd17321">
    <property type="entry name" value="MFS_MMR_MDR_like"/>
    <property type="match status" value="1"/>
</dbReference>
<evidence type="ECO:0000256" key="2">
    <source>
        <dbReference type="ARBA" id="ARBA00022448"/>
    </source>
</evidence>
<gene>
    <name evidence="8" type="ORF">EI545_19865</name>
</gene>
<feature type="transmembrane region" description="Helical" evidence="6">
    <location>
        <begin position="24"/>
        <end position="49"/>
    </location>
</feature>
<dbReference type="AlphaFoldDB" id="A0A3S8UBA0"/>
<dbReference type="Gene3D" id="1.20.1720.10">
    <property type="entry name" value="Multidrug resistance protein D"/>
    <property type="match status" value="1"/>
</dbReference>
<feature type="transmembrane region" description="Helical" evidence="6">
    <location>
        <begin position="239"/>
        <end position="255"/>
    </location>
</feature>
<evidence type="ECO:0000256" key="1">
    <source>
        <dbReference type="ARBA" id="ARBA00004141"/>
    </source>
</evidence>
<evidence type="ECO:0000256" key="5">
    <source>
        <dbReference type="ARBA" id="ARBA00023136"/>
    </source>
</evidence>
<dbReference type="GO" id="GO:0022857">
    <property type="term" value="F:transmembrane transporter activity"/>
    <property type="evidence" value="ECO:0007669"/>
    <property type="project" value="InterPro"/>
</dbReference>
<evidence type="ECO:0000259" key="7">
    <source>
        <dbReference type="PROSITE" id="PS50850"/>
    </source>
</evidence>
<accession>A0A3S8UBA0</accession>
<protein>
    <submittedName>
        <fullName evidence="8">MFS transporter</fullName>
    </submittedName>
</protein>
<feature type="transmembrane region" description="Helical" evidence="6">
    <location>
        <begin position="61"/>
        <end position="79"/>
    </location>
</feature>
<dbReference type="Gene3D" id="1.20.1250.20">
    <property type="entry name" value="MFS general substrate transporter like domains"/>
    <property type="match status" value="1"/>
</dbReference>
<keyword evidence="3 6" id="KW-0812">Transmembrane</keyword>
<evidence type="ECO:0000313" key="9">
    <source>
        <dbReference type="Proteomes" id="UP000282002"/>
    </source>
</evidence>
<feature type="transmembrane region" description="Helical" evidence="6">
    <location>
        <begin position="371"/>
        <end position="391"/>
    </location>
</feature>
<dbReference type="SUPFAM" id="SSF103473">
    <property type="entry name" value="MFS general substrate transporter"/>
    <property type="match status" value="1"/>
</dbReference>
<proteinExistence type="predicted"/>
<dbReference type="InterPro" id="IPR036259">
    <property type="entry name" value="MFS_trans_sf"/>
</dbReference>
<keyword evidence="9" id="KW-1185">Reference proteome</keyword>
<keyword evidence="2" id="KW-0813">Transport</keyword>
<keyword evidence="4 6" id="KW-1133">Transmembrane helix</keyword>
<evidence type="ECO:0000313" key="8">
    <source>
        <dbReference type="EMBL" id="AZL60876.1"/>
    </source>
</evidence>
<evidence type="ECO:0000256" key="3">
    <source>
        <dbReference type="ARBA" id="ARBA00022692"/>
    </source>
</evidence>
<dbReference type="PROSITE" id="PS50850">
    <property type="entry name" value="MFS"/>
    <property type="match status" value="1"/>
</dbReference>
<feature type="transmembrane region" description="Helical" evidence="6">
    <location>
        <begin position="340"/>
        <end position="359"/>
    </location>
</feature>
<evidence type="ECO:0000256" key="6">
    <source>
        <dbReference type="SAM" id="Phobius"/>
    </source>
</evidence>
<dbReference type="PANTHER" id="PTHR42718:SF9">
    <property type="entry name" value="MAJOR FACILITATOR SUPERFAMILY MULTIDRUG TRANSPORTER MFSC"/>
    <property type="match status" value="1"/>
</dbReference>
<feature type="transmembrane region" description="Helical" evidence="6">
    <location>
        <begin position="412"/>
        <end position="432"/>
    </location>
</feature>
<dbReference type="GO" id="GO:0016020">
    <property type="term" value="C:membrane"/>
    <property type="evidence" value="ECO:0007669"/>
    <property type="project" value="UniProtKB-SubCell"/>
</dbReference>
<dbReference type="InterPro" id="IPR011701">
    <property type="entry name" value="MFS"/>
</dbReference>
<feature type="transmembrane region" description="Helical" evidence="6">
    <location>
        <begin position="307"/>
        <end position="328"/>
    </location>
</feature>
<feature type="transmembrane region" description="Helical" evidence="6">
    <location>
        <begin position="452"/>
        <end position="473"/>
    </location>
</feature>
<comment type="subcellular location">
    <subcellularLocation>
        <location evidence="1">Membrane</location>
        <topology evidence="1">Multi-pass membrane protein</topology>
    </subcellularLocation>
</comment>
<feature type="transmembrane region" description="Helical" evidence="6">
    <location>
        <begin position="210"/>
        <end position="233"/>
    </location>
</feature>
<sequence length="479" mass="48612">MTLSRASGDPSVPVSFCAPEDRRVILWAAILASSMGFIDSSVTSIAMPAMRASLGATLEQAQWINAAYLLTLSALVLAGGAMGDRFGTARVFSIGICIFVAGSIACAFALDPGQMIAARAAKGVGAALMVPGSMAMVSRAYPRAERGRALGLWAAASTMTTALGPVLGGMLVTWGGEVGWRMIFALNLPLGLVALWLVRGRTPGDRGRPGVRVDLVGAALASIGLGLLAWVLTDAAAGLWHWALALAALATFLIWEAMTPAPMIRLGLFRNRSFAVTNIVTLALYFALNGVMFYLPMTAVSAWNVTALEVTAAFLPISLMIGLLSAPAGRWADRLGPGPLMAAGSVLVALAYGGLSIFAAEGDFWGRIVPLMVLAGIGLGLVVAPLTAAVMHSAEEGEQGAASGINNAVARVAGLIAVALLGRVAAATYGAGGAGFGTLGGDAAHLAATGAAFAQVALIAAVMAGLAAALALTTGRTVR</sequence>
<organism evidence="8 9">
    <name type="scientific">Tabrizicola piscis</name>
    <dbReference type="NCBI Taxonomy" id="2494374"/>
    <lineage>
        <taxon>Bacteria</taxon>
        <taxon>Pseudomonadati</taxon>
        <taxon>Pseudomonadota</taxon>
        <taxon>Alphaproteobacteria</taxon>
        <taxon>Rhodobacterales</taxon>
        <taxon>Paracoccaceae</taxon>
        <taxon>Tabrizicola</taxon>
    </lineage>
</organism>
<feature type="transmembrane region" description="Helical" evidence="6">
    <location>
        <begin position="149"/>
        <end position="172"/>
    </location>
</feature>
<dbReference type="KEGG" id="taw:EI545_19865"/>
<dbReference type="OrthoDB" id="9807274at2"/>
<dbReference type="Proteomes" id="UP000282002">
    <property type="component" value="Chromosome"/>
</dbReference>
<feature type="transmembrane region" description="Helical" evidence="6">
    <location>
        <begin position="91"/>
        <end position="110"/>
    </location>
</feature>
<keyword evidence="5 6" id="KW-0472">Membrane</keyword>
<feature type="transmembrane region" description="Helical" evidence="6">
    <location>
        <begin position="178"/>
        <end position="198"/>
    </location>
</feature>